<evidence type="ECO:0000313" key="3">
    <source>
        <dbReference type="EMBL" id="GIX76588.1"/>
    </source>
</evidence>
<gene>
    <name evidence="3" type="primary">spop-b_45</name>
    <name evidence="3" type="ORF">CEXT_189831</name>
</gene>
<dbReference type="SUPFAM" id="SSF54695">
    <property type="entry name" value="POZ domain"/>
    <property type="match status" value="1"/>
</dbReference>
<dbReference type="Pfam" id="PF22486">
    <property type="entry name" value="MATH_2"/>
    <property type="match status" value="1"/>
</dbReference>
<dbReference type="PROSITE" id="PS50144">
    <property type="entry name" value="MATH"/>
    <property type="match status" value="1"/>
</dbReference>
<dbReference type="CDD" id="cd18186">
    <property type="entry name" value="BTB_POZ_ZBTB_KLHL-like"/>
    <property type="match status" value="1"/>
</dbReference>
<protein>
    <submittedName>
        <fullName evidence="3">Speckle-type POZ protein B</fullName>
    </submittedName>
</protein>
<proteinExistence type="predicted"/>
<dbReference type="InterPro" id="IPR011333">
    <property type="entry name" value="SKP1/BTB/POZ_sf"/>
</dbReference>
<name>A0AAV4MW49_CAEEX</name>
<sequence length="504" mass="57380">MASLVTKARNEFTFIWRVENYSHCWHKFGEELVSPVFVVDLMQKTAWTLCLYPRGYEDYHFISFYLQREELDDGPPVIEVNYELSFLAPDGSNLFKAGKNEFFKNGSGYGKSRFAPRSEVLIEKKDLYLPQDTLTVCCKLFTLGGNGGEAQSHARTRIQIETLSFAYIVEDFCNQVPCHMGTVEVESSSMGRSSVLVDVIATDGSCCEEKLMVEIKPAIKEIEVVSCKIYLLDASRNLVKCGRADNRFDLIKKDALNVPLLFSKKKLMEKSDDYLPQNSLTLRCECTFSVALEFEKIEKTVYGLHLIPESTPIRDGFTIEGSPNSHSIASDFMSFYNEKVLCDVSLETKTRSFPAHKAVLAARSQKFRSLFTDEEKDVVDSVDMEDLEDDAVHRLLLFFYTDVVEGLELEIAYELLKAANKYKVEQLKDKCSSFLMDNLNASNASKLLLLADTSKDTNLKTVVEEFILEHEEEVFGSDAWDNLMDINSTLAMKTMHLKYKKKDR</sequence>
<dbReference type="AlphaFoldDB" id="A0AAV4MW49"/>
<dbReference type="SUPFAM" id="SSF49599">
    <property type="entry name" value="TRAF domain-like"/>
    <property type="match status" value="1"/>
</dbReference>
<dbReference type="Proteomes" id="UP001054945">
    <property type="component" value="Unassembled WGS sequence"/>
</dbReference>
<dbReference type="Gene3D" id="1.25.40.420">
    <property type="match status" value="1"/>
</dbReference>
<evidence type="ECO:0000259" key="1">
    <source>
        <dbReference type="PROSITE" id="PS50097"/>
    </source>
</evidence>
<dbReference type="EMBL" id="BPLR01002678">
    <property type="protein sequence ID" value="GIX76588.1"/>
    <property type="molecule type" value="Genomic_DNA"/>
</dbReference>
<dbReference type="PROSITE" id="PS50097">
    <property type="entry name" value="BTB"/>
    <property type="match status" value="1"/>
</dbReference>
<feature type="domain" description="BTB" evidence="1">
    <location>
        <begin position="342"/>
        <end position="408"/>
    </location>
</feature>
<dbReference type="Gene3D" id="2.60.210.10">
    <property type="entry name" value="Apoptosis, Tumor Necrosis Factor Receptor Associated Protein 2, Chain A"/>
    <property type="match status" value="1"/>
</dbReference>
<feature type="domain" description="MATH" evidence="2">
    <location>
        <begin position="11"/>
        <end position="140"/>
    </location>
</feature>
<dbReference type="Gene3D" id="3.30.710.10">
    <property type="entry name" value="Potassium Channel Kv1.1, Chain A"/>
    <property type="match status" value="1"/>
</dbReference>
<dbReference type="Pfam" id="PF00651">
    <property type="entry name" value="BTB"/>
    <property type="match status" value="1"/>
</dbReference>
<evidence type="ECO:0000313" key="4">
    <source>
        <dbReference type="Proteomes" id="UP001054945"/>
    </source>
</evidence>
<dbReference type="InterPro" id="IPR008974">
    <property type="entry name" value="TRAF-like"/>
</dbReference>
<dbReference type="PANTHER" id="PTHR24413">
    <property type="entry name" value="SPECKLE-TYPE POZ PROTEIN"/>
    <property type="match status" value="1"/>
</dbReference>
<organism evidence="3 4">
    <name type="scientific">Caerostris extrusa</name>
    <name type="common">Bark spider</name>
    <name type="synonym">Caerostris bankana</name>
    <dbReference type="NCBI Taxonomy" id="172846"/>
    <lineage>
        <taxon>Eukaryota</taxon>
        <taxon>Metazoa</taxon>
        <taxon>Ecdysozoa</taxon>
        <taxon>Arthropoda</taxon>
        <taxon>Chelicerata</taxon>
        <taxon>Arachnida</taxon>
        <taxon>Araneae</taxon>
        <taxon>Araneomorphae</taxon>
        <taxon>Entelegynae</taxon>
        <taxon>Araneoidea</taxon>
        <taxon>Araneidae</taxon>
        <taxon>Caerostris</taxon>
    </lineage>
</organism>
<dbReference type="InterPro" id="IPR000210">
    <property type="entry name" value="BTB/POZ_dom"/>
</dbReference>
<dbReference type="GO" id="GO:0030163">
    <property type="term" value="P:protein catabolic process"/>
    <property type="evidence" value="ECO:0007669"/>
    <property type="project" value="UniProtKB-ARBA"/>
</dbReference>
<comment type="caution">
    <text evidence="3">The sequence shown here is derived from an EMBL/GenBank/DDBJ whole genome shotgun (WGS) entry which is preliminary data.</text>
</comment>
<dbReference type="InterPro" id="IPR002083">
    <property type="entry name" value="MATH/TRAF_dom"/>
</dbReference>
<dbReference type="SMART" id="SM00225">
    <property type="entry name" value="BTB"/>
    <property type="match status" value="1"/>
</dbReference>
<dbReference type="CDD" id="cd00121">
    <property type="entry name" value="MATH"/>
    <property type="match status" value="1"/>
</dbReference>
<reference evidence="3 4" key="1">
    <citation type="submission" date="2021-06" db="EMBL/GenBank/DDBJ databases">
        <title>Caerostris extrusa draft genome.</title>
        <authorList>
            <person name="Kono N."/>
            <person name="Arakawa K."/>
        </authorList>
    </citation>
    <scope>NUCLEOTIDE SEQUENCE [LARGE SCALE GENOMIC DNA]</scope>
</reference>
<keyword evidence="4" id="KW-1185">Reference proteome</keyword>
<accession>A0AAV4MW49</accession>
<evidence type="ECO:0000259" key="2">
    <source>
        <dbReference type="PROSITE" id="PS50144"/>
    </source>
</evidence>
<dbReference type="SMART" id="SM00061">
    <property type="entry name" value="MATH"/>
    <property type="match status" value="1"/>
</dbReference>